<dbReference type="EMBL" id="CP133623">
    <property type="protein sequence ID" value="WMV58411.1"/>
    <property type="molecule type" value="Genomic_DNA"/>
</dbReference>
<evidence type="ECO:0008006" key="3">
    <source>
        <dbReference type="Google" id="ProtNLM"/>
    </source>
</evidence>
<sequence>MVETRLLPKGGLVVANKGRFLEDTFFVWFWVRALGLPLQLWNMENLKNIGDEFEEIKDKVNGLWGSFNVNGRPVLVLAETLKLLQTKLKEWSKTTEKIGSSGRIATADKGINFINVLEVDGVTITNPKDIKEIAQNSYKHLYKETKSWRPELHRRDTSVISSEEQE</sequence>
<dbReference type="AlphaFoldDB" id="A0AAF1A0G0"/>
<evidence type="ECO:0000313" key="1">
    <source>
        <dbReference type="EMBL" id="WMV58411.1"/>
    </source>
</evidence>
<keyword evidence="2" id="KW-1185">Reference proteome</keyword>
<gene>
    <name evidence="1" type="ORF">MTR67_051796</name>
</gene>
<reference evidence="1" key="1">
    <citation type="submission" date="2023-08" db="EMBL/GenBank/DDBJ databases">
        <title>A de novo genome assembly of Solanum verrucosum Schlechtendal, a Mexican diploid species geographically isolated from the other diploid A-genome species in potato relatives.</title>
        <authorList>
            <person name="Hosaka K."/>
        </authorList>
    </citation>
    <scope>NUCLEOTIDE SEQUENCE</scope>
    <source>
        <tissue evidence="1">Young leaves</tissue>
    </source>
</reference>
<accession>A0AAF1A0G0</accession>
<protein>
    <recommendedName>
        <fullName evidence="3">DUF4283 domain-containing protein</fullName>
    </recommendedName>
</protein>
<organism evidence="1 2">
    <name type="scientific">Solanum verrucosum</name>
    <dbReference type="NCBI Taxonomy" id="315347"/>
    <lineage>
        <taxon>Eukaryota</taxon>
        <taxon>Viridiplantae</taxon>
        <taxon>Streptophyta</taxon>
        <taxon>Embryophyta</taxon>
        <taxon>Tracheophyta</taxon>
        <taxon>Spermatophyta</taxon>
        <taxon>Magnoliopsida</taxon>
        <taxon>eudicotyledons</taxon>
        <taxon>Gunneridae</taxon>
        <taxon>Pentapetalae</taxon>
        <taxon>asterids</taxon>
        <taxon>lamiids</taxon>
        <taxon>Solanales</taxon>
        <taxon>Solanaceae</taxon>
        <taxon>Solanoideae</taxon>
        <taxon>Solaneae</taxon>
        <taxon>Solanum</taxon>
    </lineage>
</organism>
<dbReference type="Proteomes" id="UP001234989">
    <property type="component" value="Chromosome 12"/>
</dbReference>
<proteinExistence type="predicted"/>
<evidence type="ECO:0000313" key="2">
    <source>
        <dbReference type="Proteomes" id="UP001234989"/>
    </source>
</evidence>
<name>A0AAF1A0G0_SOLVR</name>